<dbReference type="InParanoid" id="B0X5W1"/>
<reference evidence="2" key="1">
    <citation type="submission" date="2007-03" db="EMBL/GenBank/DDBJ databases">
        <title>Annotation of Culex pipiens quinquefasciatus.</title>
        <authorList>
            <consortium name="The Broad Institute Genome Sequencing Platform"/>
            <person name="Atkinson P.W."/>
            <person name="Hemingway J."/>
            <person name="Christensen B.M."/>
            <person name="Higgs S."/>
            <person name="Kodira C."/>
            <person name="Hannick L."/>
            <person name="Megy K."/>
            <person name="O'Leary S."/>
            <person name="Pearson M."/>
            <person name="Haas B.J."/>
            <person name="Mauceli E."/>
            <person name="Wortman J.R."/>
            <person name="Lee N.H."/>
            <person name="Guigo R."/>
            <person name="Stanke M."/>
            <person name="Alvarado L."/>
            <person name="Amedeo P."/>
            <person name="Antoine C.H."/>
            <person name="Arensburger P."/>
            <person name="Bidwell S.L."/>
            <person name="Crawford M."/>
            <person name="Camaro F."/>
            <person name="Devon K."/>
            <person name="Engels R."/>
            <person name="Hammond M."/>
            <person name="Howarth C."/>
            <person name="Koehrsen M."/>
            <person name="Lawson D."/>
            <person name="Montgomery P."/>
            <person name="Nene V."/>
            <person name="Nusbaum C."/>
            <person name="Puiu D."/>
            <person name="Romero-Severson J."/>
            <person name="Severson D.W."/>
            <person name="Shumway M."/>
            <person name="Sisk P."/>
            <person name="Stolte C."/>
            <person name="Zeng Q."/>
            <person name="Eisenstadt E."/>
            <person name="Fraser-Liggett C."/>
            <person name="Strausberg R."/>
            <person name="Galagan J."/>
            <person name="Birren B."/>
            <person name="Collins F.H."/>
        </authorList>
    </citation>
    <scope>NUCLEOTIDE SEQUENCE [LARGE SCALE GENOMIC DNA]</scope>
    <source>
        <strain evidence="2">JHB</strain>
    </source>
</reference>
<dbReference type="KEGG" id="cqu:CpipJ_CPIJ014681"/>
<dbReference type="HOGENOM" id="CLU_3126416_0_0_1"/>
<reference evidence="3" key="2">
    <citation type="submission" date="2021-02" db="UniProtKB">
        <authorList>
            <consortium name="EnsemblMetazoa"/>
        </authorList>
    </citation>
    <scope>IDENTIFICATION</scope>
    <source>
        <strain evidence="3">JHB</strain>
    </source>
</reference>
<dbReference type="EnsemblMetazoa" id="CPIJ014681-RA">
    <property type="protein sequence ID" value="CPIJ014681-PA"/>
    <property type="gene ID" value="CPIJ014681"/>
</dbReference>
<organism>
    <name type="scientific">Culex quinquefasciatus</name>
    <name type="common">Southern house mosquito</name>
    <name type="synonym">Culex pungens</name>
    <dbReference type="NCBI Taxonomy" id="7176"/>
    <lineage>
        <taxon>Eukaryota</taxon>
        <taxon>Metazoa</taxon>
        <taxon>Ecdysozoa</taxon>
        <taxon>Arthropoda</taxon>
        <taxon>Hexapoda</taxon>
        <taxon>Insecta</taxon>
        <taxon>Pterygota</taxon>
        <taxon>Neoptera</taxon>
        <taxon>Endopterygota</taxon>
        <taxon>Diptera</taxon>
        <taxon>Nematocera</taxon>
        <taxon>Culicoidea</taxon>
        <taxon>Culicidae</taxon>
        <taxon>Culicinae</taxon>
        <taxon>Culicini</taxon>
        <taxon>Culex</taxon>
        <taxon>Culex</taxon>
    </lineage>
</organism>
<evidence type="ECO:0000313" key="4">
    <source>
        <dbReference type="Proteomes" id="UP000002320"/>
    </source>
</evidence>
<dbReference type="VEuPathDB" id="VectorBase:CPIJ014681"/>
<dbReference type="AlphaFoldDB" id="B0X5W1"/>
<protein>
    <submittedName>
        <fullName evidence="2 3">Uncharacterized protein</fullName>
    </submittedName>
</protein>
<evidence type="ECO:0000313" key="2">
    <source>
        <dbReference type="EMBL" id="EDS41092.1"/>
    </source>
</evidence>
<proteinExistence type="predicted"/>
<accession>B0X5W1</accession>
<evidence type="ECO:0000313" key="3">
    <source>
        <dbReference type="EnsemblMetazoa" id="CPIJ014681-PA"/>
    </source>
</evidence>
<evidence type="ECO:0000256" key="1">
    <source>
        <dbReference type="SAM" id="MobiDB-lite"/>
    </source>
</evidence>
<dbReference type="EMBL" id="DS232397">
    <property type="protein sequence ID" value="EDS41092.1"/>
    <property type="molecule type" value="Genomic_DNA"/>
</dbReference>
<feature type="compositionally biased region" description="Basic and acidic residues" evidence="1">
    <location>
        <begin position="20"/>
        <end position="34"/>
    </location>
</feature>
<name>B0X5W1_CULQU</name>
<dbReference type="Proteomes" id="UP000002320">
    <property type="component" value="Unassembled WGS sequence"/>
</dbReference>
<sequence length="50" mass="5171">MASSKHVGQGLRAGAGVGRGKQDGQDFGRDEALHDQGLQVGKSGQKYACI</sequence>
<gene>
    <name evidence="3" type="primary">6048063</name>
    <name evidence="2" type="ORF">CpipJ_CPIJ014681</name>
</gene>
<feature type="region of interest" description="Disordered" evidence="1">
    <location>
        <begin position="1"/>
        <end position="50"/>
    </location>
</feature>
<keyword evidence="4" id="KW-1185">Reference proteome</keyword>